<dbReference type="Proteomes" id="UP000008561">
    <property type="component" value="Chromosome"/>
</dbReference>
<dbReference type="HOGENOM" id="CLU_2179540_0_0_7"/>
<evidence type="ECO:0000313" key="1">
    <source>
        <dbReference type="EMBL" id="ABW66815.1"/>
    </source>
</evidence>
<dbReference type="EMBL" id="CP000859">
    <property type="protein sequence ID" value="ABW66815.1"/>
    <property type="molecule type" value="Genomic_DNA"/>
</dbReference>
<evidence type="ECO:0000313" key="2">
    <source>
        <dbReference type="Proteomes" id="UP000008561"/>
    </source>
</evidence>
<dbReference type="eggNOG" id="ENOG5033N1H">
    <property type="taxonomic scope" value="Bacteria"/>
</dbReference>
<reference evidence="1 2" key="1">
    <citation type="submission" date="2007-10" db="EMBL/GenBank/DDBJ databases">
        <title>Complete sequence of Desulfococcus oleovorans Hxd3.</title>
        <authorList>
            <consortium name="US DOE Joint Genome Institute"/>
            <person name="Copeland A."/>
            <person name="Lucas S."/>
            <person name="Lapidus A."/>
            <person name="Barry K."/>
            <person name="Glavina del Rio T."/>
            <person name="Dalin E."/>
            <person name="Tice H."/>
            <person name="Pitluck S."/>
            <person name="Kiss H."/>
            <person name="Brettin T."/>
            <person name="Bruce D."/>
            <person name="Detter J.C."/>
            <person name="Han C."/>
            <person name="Schmutz J."/>
            <person name="Larimer F."/>
            <person name="Land M."/>
            <person name="Hauser L."/>
            <person name="Kyrpides N."/>
            <person name="Kim E."/>
            <person name="Wawrik B."/>
            <person name="Richardson P."/>
        </authorList>
    </citation>
    <scope>NUCLEOTIDE SEQUENCE [LARGE SCALE GENOMIC DNA]</scope>
    <source>
        <strain evidence="2">DSM 6200 / JCM 39069 / Hxd3</strain>
    </source>
</reference>
<proteinExistence type="predicted"/>
<dbReference type="AlphaFoldDB" id="A8ZWK7"/>
<protein>
    <submittedName>
        <fullName evidence="1">Uncharacterized protein</fullName>
    </submittedName>
</protein>
<dbReference type="KEGG" id="dol:Dole_1005"/>
<name>A8ZWK7_DESOH</name>
<sequence length="112" mass="12506">MNHDTHDYTHLELNREITAIGGHYTIRKEVRLAVDGREVLYLVAEALFDTTCCGFGGLTYAMVQGFLDQWHYRADAGGKPVSAVRPVTAAADQAKIQKIIQQRETVAQVNFI</sequence>
<dbReference type="OrthoDB" id="5422414at2"/>
<gene>
    <name evidence="1" type="ordered locus">Dole_1005</name>
</gene>
<keyword evidence="2" id="KW-1185">Reference proteome</keyword>
<dbReference type="RefSeq" id="WP_012174433.1">
    <property type="nucleotide sequence ID" value="NC_009943.1"/>
</dbReference>
<organism evidence="1 2">
    <name type="scientific">Desulfosudis oleivorans (strain DSM 6200 / JCM 39069 / Hxd3)</name>
    <name type="common">Desulfococcus oleovorans</name>
    <dbReference type="NCBI Taxonomy" id="96561"/>
    <lineage>
        <taxon>Bacteria</taxon>
        <taxon>Pseudomonadati</taxon>
        <taxon>Thermodesulfobacteriota</taxon>
        <taxon>Desulfobacteria</taxon>
        <taxon>Desulfobacterales</taxon>
        <taxon>Desulfosudaceae</taxon>
        <taxon>Desulfosudis</taxon>
    </lineage>
</organism>
<accession>A8ZWK7</accession>